<proteinExistence type="predicted"/>
<accession>A0A1M5TQR7</accession>
<evidence type="ECO:0000313" key="1">
    <source>
        <dbReference type="EMBL" id="SHH53039.1"/>
    </source>
</evidence>
<dbReference type="SUPFAM" id="SSF48403">
    <property type="entry name" value="Ankyrin repeat"/>
    <property type="match status" value="1"/>
</dbReference>
<evidence type="ECO:0000313" key="2">
    <source>
        <dbReference type="Proteomes" id="UP000184268"/>
    </source>
</evidence>
<dbReference type="STRING" id="299255.SAMN02745129_2240"/>
<dbReference type="InterPro" id="IPR036770">
    <property type="entry name" value="Ankyrin_rpt-contain_sf"/>
</dbReference>
<dbReference type="AlphaFoldDB" id="A0A1M5TQR7"/>
<dbReference type="Proteomes" id="UP000184268">
    <property type="component" value="Unassembled WGS sequence"/>
</dbReference>
<sequence>MLNKIVYAFYTDSAIREMLSRANTESCLELIDAVGISKKLKVDRAFYGYSVPERNTIYEECVLERRMDLVEECLRRGANVNLVRPWYLLDGRVVGTPLTYYVWLHKYDAVLTLLKYQPDVSIRCDLYHFALGLTKYLMYYASQSGSVVPESELMFAGDRAISDSSFRKEHRLDLIYGCLRQMLDRGGSPNQLDYSDYRGQQGQTLVDTFEYLGSVPELNEFLVDWNRCMGDCAELLRSYGGRPGNGYYCGIESDAVEGKPLCKRRFDSEFFFYRQEFDPDSLDLSPLEHYDVLCDPSSYANYSEKVWCRFQLALRPISAEVDV</sequence>
<keyword evidence="2" id="KW-1185">Reference proteome</keyword>
<protein>
    <submittedName>
        <fullName evidence="1">Uncharacterized protein</fullName>
    </submittedName>
</protein>
<gene>
    <name evidence="1" type="ORF">SAMN02745129_2240</name>
</gene>
<dbReference type="Gene3D" id="1.25.40.20">
    <property type="entry name" value="Ankyrin repeat-containing domain"/>
    <property type="match status" value="1"/>
</dbReference>
<dbReference type="EMBL" id="FQXG01000003">
    <property type="protein sequence ID" value="SHH53039.1"/>
    <property type="molecule type" value="Genomic_DNA"/>
</dbReference>
<dbReference type="RefSeq" id="WP_067656085.1">
    <property type="nucleotide sequence ID" value="NZ_FQXG01000003.1"/>
</dbReference>
<organism evidence="1 2">
    <name type="scientific">Ferrimonas marina</name>
    <dbReference type="NCBI Taxonomy" id="299255"/>
    <lineage>
        <taxon>Bacteria</taxon>
        <taxon>Pseudomonadati</taxon>
        <taxon>Pseudomonadota</taxon>
        <taxon>Gammaproteobacteria</taxon>
        <taxon>Alteromonadales</taxon>
        <taxon>Ferrimonadaceae</taxon>
        <taxon>Ferrimonas</taxon>
    </lineage>
</organism>
<reference evidence="1 2" key="1">
    <citation type="submission" date="2016-11" db="EMBL/GenBank/DDBJ databases">
        <authorList>
            <person name="Jaros S."/>
            <person name="Januszkiewicz K."/>
            <person name="Wedrychowicz H."/>
        </authorList>
    </citation>
    <scope>NUCLEOTIDE SEQUENCE [LARGE SCALE GENOMIC DNA]</scope>
    <source>
        <strain evidence="1 2">DSM 16917</strain>
    </source>
</reference>
<name>A0A1M5TQR7_9GAMM</name>